<reference evidence="7 8" key="1">
    <citation type="submission" date="2021-01" db="EMBL/GenBank/DDBJ databases">
        <title>Genomic Encyclopedia of Type Strains, Phase IV (KMG-IV): sequencing the most valuable type-strain genomes for metagenomic binning, comparative biology and taxonomic classification.</title>
        <authorList>
            <person name="Goeker M."/>
        </authorList>
    </citation>
    <scope>NUCLEOTIDE SEQUENCE [LARGE SCALE GENOMIC DNA]</scope>
    <source>
        <strain evidence="7 8">DSM 25540</strain>
    </source>
</reference>
<dbReference type="Pfam" id="PF00589">
    <property type="entry name" value="Phage_integrase"/>
    <property type="match status" value="1"/>
</dbReference>
<dbReference type="InterPro" id="IPR050090">
    <property type="entry name" value="Tyrosine_recombinase_XerCD"/>
</dbReference>
<dbReference type="RefSeq" id="WP_204698768.1">
    <property type="nucleotide sequence ID" value="NZ_JAFBEC010000009.1"/>
</dbReference>
<dbReference type="Proteomes" id="UP000741863">
    <property type="component" value="Unassembled WGS sequence"/>
</dbReference>
<dbReference type="PROSITE" id="PS51898">
    <property type="entry name" value="TYR_RECOMBINASE"/>
    <property type="match status" value="1"/>
</dbReference>
<dbReference type="InterPro" id="IPR010998">
    <property type="entry name" value="Integrase_recombinase_N"/>
</dbReference>
<dbReference type="InterPro" id="IPR044068">
    <property type="entry name" value="CB"/>
</dbReference>
<dbReference type="InterPro" id="IPR028259">
    <property type="entry name" value="AP2-like_int_N"/>
</dbReference>
<evidence type="ECO:0000256" key="3">
    <source>
        <dbReference type="ARBA" id="ARBA00023172"/>
    </source>
</evidence>
<dbReference type="PROSITE" id="PS51900">
    <property type="entry name" value="CB"/>
    <property type="match status" value="1"/>
</dbReference>
<feature type="domain" description="Core-binding (CB)" evidence="6">
    <location>
        <begin position="63"/>
        <end position="146"/>
    </location>
</feature>
<dbReference type="PANTHER" id="PTHR30349">
    <property type="entry name" value="PHAGE INTEGRASE-RELATED"/>
    <property type="match status" value="1"/>
</dbReference>
<dbReference type="SUPFAM" id="SSF56349">
    <property type="entry name" value="DNA breaking-rejoining enzymes"/>
    <property type="match status" value="1"/>
</dbReference>
<dbReference type="Gene3D" id="1.10.443.10">
    <property type="entry name" value="Intergrase catalytic core"/>
    <property type="match status" value="1"/>
</dbReference>
<keyword evidence="3" id="KW-0233">DNA recombination</keyword>
<dbReference type="Pfam" id="PF13102">
    <property type="entry name" value="Phage_int_SAM_5"/>
    <property type="match status" value="1"/>
</dbReference>
<gene>
    <name evidence="7" type="ORF">JOD17_003126</name>
</gene>
<protein>
    <submittedName>
        <fullName evidence="7">Integrase</fullName>
    </submittedName>
</protein>
<evidence type="ECO:0000256" key="4">
    <source>
        <dbReference type="PROSITE-ProRule" id="PRU01248"/>
    </source>
</evidence>
<evidence type="ECO:0000313" key="8">
    <source>
        <dbReference type="Proteomes" id="UP000741863"/>
    </source>
</evidence>
<keyword evidence="8" id="KW-1185">Reference proteome</keyword>
<accession>A0ABS2PGB8</accession>
<feature type="domain" description="Tyr recombinase" evidence="5">
    <location>
        <begin position="168"/>
        <end position="362"/>
    </location>
</feature>
<dbReference type="Pfam" id="PF14657">
    <property type="entry name" value="Arm-DNA-bind_4"/>
    <property type="match status" value="1"/>
</dbReference>
<dbReference type="PANTHER" id="PTHR30349:SF64">
    <property type="entry name" value="PROPHAGE INTEGRASE INTD-RELATED"/>
    <property type="match status" value="1"/>
</dbReference>
<proteinExistence type="inferred from homology"/>
<keyword evidence="2 4" id="KW-0238">DNA-binding</keyword>
<dbReference type="InterPro" id="IPR013762">
    <property type="entry name" value="Integrase-like_cat_sf"/>
</dbReference>
<dbReference type="InterPro" id="IPR011010">
    <property type="entry name" value="DNA_brk_join_enz"/>
</dbReference>
<dbReference type="InterPro" id="IPR002104">
    <property type="entry name" value="Integrase_catalytic"/>
</dbReference>
<sequence length="382" mass="43462">MRGHIQKRGTKYSFIVTLGYDNRTGRRKQKRVSGFKRKEDAEKAMNRMIAEIEAGEYQEPDKTSFEDYLQSWIHNKRNSIEAGTLKGYQNSINLHINEYLGHVTLSELRVDMFDTFYDHLYTEKNLSATSIKKIHHSICKASLNAAVKKGKLKNNPAALADLPSGKSPAIKVWDRDEVKHFLKVAEGTQYYIAFHLALATGMRQGEILALKWDQIDVRRKTLSIEGSLKRDMTIGSTKTTTGKRLVSIPQETIDALIRHDKKQKEDKLRAGSVYKDNNIVVATSLGTHLSPRNLVRTWFKLLDISKNPKIRFHDLRHTHATQLLRLNFHPKVVQERLGHSSVQVTIDTYSHLLPGLQEAAAKEIGTELFSDDYAKTVTGLVT</sequence>
<evidence type="ECO:0000259" key="5">
    <source>
        <dbReference type="PROSITE" id="PS51898"/>
    </source>
</evidence>
<evidence type="ECO:0000259" key="6">
    <source>
        <dbReference type="PROSITE" id="PS51900"/>
    </source>
</evidence>
<name>A0ABS2PGB8_9BACL</name>
<organism evidence="7 8">
    <name type="scientific">Geomicrobium sediminis</name>
    <dbReference type="NCBI Taxonomy" id="1347788"/>
    <lineage>
        <taxon>Bacteria</taxon>
        <taxon>Bacillati</taxon>
        <taxon>Bacillota</taxon>
        <taxon>Bacilli</taxon>
        <taxon>Bacillales</taxon>
        <taxon>Geomicrobium</taxon>
    </lineage>
</organism>
<evidence type="ECO:0000256" key="2">
    <source>
        <dbReference type="ARBA" id="ARBA00023125"/>
    </source>
</evidence>
<dbReference type="InterPro" id="IPR025269">
    <property type="entry name" value="SAM-like_dom"/>
</dbReference>
<comment type="similarity">
    <text evidence="1">Belongs to the 'phage' integrase family.</text>
</comment>
<comment type="caution">
    <text evidence="7">The sequence shown here is derived from an EMBL/GenBank/DDBJ whole genome shotgun (WGS) entry which is preliminary data.</text>
</comment>
<evidence type="ECO:0000256" key="1">
    <source>
        <dbReference type="ARBA" id="ARBA00008857"/>
    </source>
</evidence>
<dbReference type="Gene3D" id="1.10.150.130">
    <property type="match status" value="1"/>
</dbReference>
<dbReference type="EMBL" id="JAFBEC010000009">
    <property type="protein sequence ID" value="MBM7634026.1"/>
    <property type="molecule type" value="Genomic_DNA"/>
</dbReference>
<dbReference type="CDD" id="cd01189">
    <property type="entry name" value="INT_ICEBs1_C_like"/>
    <property type="match status" value="1"/>
</dbReference>
<evidence type="ECO:0000313" key="7">
    <source>
        <dbReference type="EMBL" id="MBM7634026.1"/>
    </source>
</evidence>